<organism evidence="3">
    <name type="scientific">Albugo laibachii Nc14</name>
    <dbReference type="NCBI Taxonomy" id="890382"/>
    <lineage>
        <taxon>Eukaryota</taxon>
        <taxon>Sar</taxon>
        <taxon>Stramenopiles</taxon>
        <taxon>Oomycota</taxon>
        <taxon>Peronosporomycetes</taxon>
        <taxon>Albuginales</taxon>
        <taxon>Albuginaceae</taxon>
        <taxon>Albugo</taxon>
    </lineage>
</organism>
<dbReference type="SMART" id="SM01272">
    <property type="entry name" value="LsmAD"/>
    <property type="match status" value="1"/>
</dbReference>
<dbReference type="GO" id="GO:0034063">
    <property type="term" value="P:stress granule assembly"/>
    <property type="evidence" value="ECO:0007669"/>
    <property type="project" value="TreeGrafter"/>
</dbReference>
<feature type="domain" description="LsmAD" evidence="2">
    <location>
        <begin position="196"/>
        <end position="266"/>
    </location>
</feature>
<protein>
    <submittedName>
        <fullName evidence="3">Uncharacterized protein AlNc14C272G9977</fullName>
    </submittedName>
</protein>
<evidence type="ECO:0000256" key="1">
    <source>
        <dbReference type="SAM" id="MobiDB-lite"/>
    </source>
</evidence>
<sequence length="519" mass="58419">MDSAVVHSSAAKNSPVPPGFSTSKNLIQLNLTKEQERRLRHRSLFAFRFMVGRLAHILCVDHSHYIGIFDCINPDDFSIVLKNTQQKTQIESPTFQNGRTMVFKRDQVAQISIEGGIEYSEFSGSTVTLKPKTAELITDGEITGDAKEKQLFGRELQAASSWLDPTLDTGELEDTINRRNSHNATWNQFEANEKLFGVVSSFDENIYTTKLDRDRIPSEQLSAAERIAREIERQSSSNSHLQEERGRMSKSMEDDEEARYSSVDRNASKGNSDRQNVRDPNVYVPPALRNNDKSRQQKSSPNLPKSDGNDKETTRQPTEQTSSDAEIPATNSPQKTDTDPSTKDKEIATVSDSSDSNGPIMKKRLNPNAREFKWNPSASTFSPKYPSTPSLPVSHPGNVRYTSPRMDPRPVYPPQDEWMYDKGAMLDENDMMSQPFLGYGVPLPPVMMQPPVYPMMPQHPNSMNGQRPFDSYGFPPPNYNHPFYPEAPPAPMSYGPRPQPPLPREPKKESANMPPVIAR</sequence>
<name>F0WUG4_9STRA</name>
<dbReference type="EMBL" id="FR824317">
    <property type="protein sequence ID" value="CCA25044.1"/>
    <property type="molecule type" value="Genomic_DNA"/>
</dbReference>
<feature type="region of interest" description="Disordered" evidence="1">
    <location>
        <begin position="483"/>
        <end position="519"/>
    </location>
</feature>
<gene>
    <name evidence="3" type="primary">AlNc14C272G9977</name>
    <name evidence="3" type="ORF">ALNC14_111880</name>
</gene>
<feature type="compositionally biased region" description="Polar residues" evidence="1">
    <location>
        <begin position="315"/>
        <end position="335"/>
    </location>
</feature>
<accession>F0WUG4</accession>
<feature type="compositionally biased region" description="Polar residues" evidence="1">
    <location>
        <begin position="376"/>
        <end position="391"/>
    </location>
</feature>
<dbReference type="InterPro" id="IPR045117">
    <property type="entry name" value="ATXN2-like"/>
</dbReference>
<reference evidence="3" key="2">
    <citation type="submission" date="2011-02" db="EMBL/GenBank/DDBJ databases">
        <authorList>
            <person name="MacLean D."/>
        </authorList>
    </citation>
    <scope>NUCLEOTIDE SEQUENCE</scope>
</reference>
<feature type="region of interest" description="Disordered" evidence="1">
    <location>
        <begin position="229"/>
        <end position="410"/>
    </location>
</feature>
<dbReference type="GO" id="GO:0003729">
    <property type="term" value="F:mRNA binding"/>
    <property type="evidence" value="ECO:0007669"/>
    <property type="project" value="TreeGrafter"/>
</dbReference>
<feature type="compositionally biased region" description="Pro residues" evidence="1">
    <location>
        <begin position="483"/>
        <end position="503"/>
    </location>
</feature>
<dbReference type="HOGENOM" id="CLU_023655_0_0_1"/>
<reference evidence="3" key="1">
    <citation type="journal article" date="2011" name="PLoS Biol.">
        <title>Gene gain and loss during evolution of obligate parasitism in the white rust pathogen of Arabidopsis thaliana.</title>
        <authorList>
            <person name="Kemen E."/>
            <person name="Gardiner A."/>
            <person name="Schultz-Larsen T."/>
            <person name="Kemen A.C."/>
            <person name="Balmuth A.L."/>
            <person name="Robert-Seilaniantz A."/>
            <person name="Bailey K."/>
            <person name="Holub E."/>
            <person name="Studholme D.J."/>
            <person name="Maclean D."/>
            <person name="Jones J.D."/>
        </authorList>
    </citation>
    <scope>NUCLEOTIDE SEQUENCE</scope>
</reference>
<evidence type="ECO:0000259" key="2">
    <source>
        <dbReference type="SMART" id="SM01272"/>
    </source>
</evidence>
<dbReference type="AlphaFoldDB" id="F0WUG4"/>
<proteinExistence type="predicted"/>
<dbReference type="Pfam" id="PF06741">
    <property type="entry name" value="LsmAD"/>
    <property type="match status" value="1"/>
</dbReference>
<dbReference type="PANTHER" id="PTHR12854:SF7">
    <property type="entry name" value="ATAXIN-2 HOMOLOG"/>
    <property type="match status" value="1"/>
</dbReference>
<dbReference type="PANTHER" id="PTHR12854">
    <property type="entry name" value="ATAXIN 2-RELATED"/>
    <property type="match status" value="1"/>
</dbReference>
<evidence type="ECO:0000313" key="3">
    <source>
        <dbReference type="EMBL" id="CCA25044.1"/>
    </source>
</evidence>
<dbReference type="Pfam" id="PF14438">
    <property type="entry name" value="SM-ATX"/>
    <property type="match status" value="1"/>
</dbReference>
<feature type="compositionally biased region" description="Basic and acidic residues" evidence="1">
    <location>
        <begin position="241"/>
        <end position="252"/>
    </location>
</feature>
<dbReference type="InterPro" id="IPR009604">
    <property type="entry name" value="LsmAD_domain"/>
</dbReference>
<feature type="compositionally biased region" description="Basic and acidic residues" evidence="1">
    <location>
        <begin position="336"/>
        <end position="347"/>
    </location>
</feature>
<dbReference type="GO" id="GO:0010494">
    <property type="term" value="C:cytoplasmic stress granule"/>
    <property type="evidence" value="ECO:0007669"/>
    <property type="project" value="TreeGrafter"/>
</dbReference>
<dbReference type="InterPro" id="IPR025852">
    <property type="entry name" value="SM_dom_ATX"/>
</dbReference>